<proteinExistence type="predicted"/>
<name>A0A9K3JGB0_HELAN</name>
<protein>
    <submittedName>
        <fullName evidence="1">Uncharacterized protein</fullName>
    </submittedName>
</protein>
<dbReference type="EMBL" id="MNCJ02000318">
    <property type="protein sequence ID" value="KAF5814918.1"/>
    <property type="molecule type" value="Genomic_DNA"/>
</dbReference>
<evidence type="ECO:0000313" key="2">
    <source>
        <dbReference type="Proteomes" id="UP000215914"/>
    </source>
</evidence>
<accession>A0A9K3JGB0</accession>
<reference evidence="1" key="1">
    <citation type="journal article" date="2017" name="Nature">
        <title>The sunflower genome provides insights into oil metabolism, flowering and Asterid evolution.</title>
        <authorList>
            <person name="Badouin H."/>
            <person name="Gouzy J."/>
            <person name="Grassa C.J."/>
            <person name="Murat F."/>
            <person name="Staton S.E."/>
            <person name="Cottret L."/>
            <person name="Lelandais-Briere C."/>
            <person name="Owens G.L."/>
            <person name="Carrere S."/>
            <person name="Mayjonade B."/>
            <person name="Legrand L."/>
            <person name="Gill N."/>
            <person name="Kane N.C."/>
            <person name="Bowers J.E."/>
            <person name="Hubner S."/>
            <person name="Bellec A."/>
            <person name="Berard A."/>
            <person name="Berges H."/>
            <person name="Blanchet N."/>
            <person name="Boniface M.C."/>
            <person name="Brunel D."/>
            <person name="Catrice O."/>
            <person name="Chaidir N."/>
            <person name="Claudel C."/>
            <person name="Donnadieu C."/>
            <person name="Faraut T."/>
            <person name="Fievet G."/>
            <person name="Helmstetter N."/>
            <person name="King M."/>
            <person name="Knapp S.J."/>
            <person name="Lai Z."/>
            <person name="Le Paslier M.C."/>
            <person name="Lippi Y."/>
            <person name="Lorenzon L."/>
            <person name="Mandel J.R."/>
            <person name="Marage G."/>
            <person name="Marchand G."/>
            <person name="Marquand E."/>
            <person name="Bret-Mestries E."/>
            <person name="Morien E."/>
            <person name="Nambeesan S."/>
            <person name="Nguyen T."/>
            <person name="Pegot-Espagnet P."/>
            <person name="Pouilly N."/>
            <person name="Raftis F."/>
            <person name="Sallet E."/>
            <person name="Schiex T."/>
            <person name="Thomas J."/>
            <person name="Vandecasteele C."/>
            <person name="Vares D."/>
            <person name="Vear F."/>
            <person name="Vautrin S."/>
            <person name="Crespi M."/>
            <person name="Mangin B."/>
            <person name="Burke J.M."/>
            <person name="Salse J."/>
            <person name="Munos S."/>
            <person name="Vincourt P."/>
            <person name="Rieseberg L.H."/>
            <person name="Langlade N.B."/>
        </authorList>
    </citation>
    <scope>NUCLEOTIDE SEQUENCE</scope>
    <source>
        <tissue evidence="1">Leaves</tissue>
    </source>
</reference>
<dbReference type="AlphaFoldDB" id="A0A9K3JGB0"/>
<dbReference type="Proteomes" id="UP000215914">
    <property type="component" value="Unassembled WGS sequence"/>
</dbReference>
<dbReference type="Gramene" id="mRNA:HanXRQr2_Chr03g0116581">
    <property type="protein sequence ID" value="CDS:HanXRQr2_Chr03g0116581.1"/>
    <property type="gene ID" value="HanXRQr2_Chr03g0116581"/>
</dbReference>
<comment type="caution">
    <text evidence="1">The sequence shown here is derived from an EMBL/GenBank/DDBJ whole genome shotgun (WGS) entry which is preliminary data.</text>
</comment>
<keyword evidence="2" id="KW-1185">Reference proteome</keyword>
<sequence>MNRKTRYIAEPYPDPEIGYSNTPGIENPNPCTQGIDFLANTGPEPSMANTRKVKTRSYPYPGIKKTRYVHLYFYQ</sequence>
<evidence type="ECO:0000313" key="1">
    <source>
        <dbReference type="EMBL" id="KAF5814918.1"/>
    </source>
</evidence>
<gene>
    <name evidence="1" type="ORF">HanXRQr2_Chr03g0116581</name>
</gene>
<organism evidence="1 2">
    <name type="scientific">Helianthus annuus</name>
    <name type="common">Common sunflower</name>
    <dbReference type="NCBI Taxonomy" id="4232"/>
    <lineage>
        <taxon>Eukaryota</taxon>
        <taxon>Viridiplantae</taxon>
        <taxon>Streptophyta</taxon>
        <taxon>Embryophyta</taxon>
        <taxon>Tracheophyta</taxon>
        <taxon>Spermatophyta</taxon>
        <taxon>Magnoliopsida</taxon>
        <taxon>eudicotyledons</taxon>
        <taxon>Gunneridae</taxon>
        <taxon>Pentapetalae</taxon>
        <taxon>asterids</taxon>
        <taxon>campanulids</taxon>
        <taxon>Asterales</taxon>
        <taxon>Asteraceae</taxon>
        <taxon>Asteroideae</taxon>
        <taxon>Heliantheae alliance</taxon>
        <taxon>Heliantheae</taxon>
        <taxon>Helianthus</taxon>
    </lineage>
</organism>
<reference evidence="1" key="2">
    <citation type="submission" date="2020-06" db="EMBL/GenBank/DDBJ databases">
        <title>Helianthus annuus Genome sequencing and assembly Release 2.</title>
        <authorList>
            <person name="Gouzy J."/>
            <person name="Langlade N."/>
            <person name="Munos S."/>
        </authorList>
    </citation>
    <scope>NUCLEOTIDE SEQUENCE</scope>
    <source>
        <tissue evidence="1">Leaves</tissue>
    </source>
</reference>